<feature type="region of interest" description="Disordered" evidence="1">
    <location>
        <begin position="1"/>
        <end position="37"/>
    </location>
</feature>
<organism evidence="2 3">
    <name type="scientific">Temnothorax longispinosus</name>
    <dbReference type="NCBI Taxonomy" id="300112"/>
    <lineage>
        <taxon>Eukaryota</taxon>
        <taxon>Metazoa</taxon>
        <taxon>Ecdysozoa</taxon>
        <taxon>Arthropoda</taxon>
        <taxon>Hexapoda</taxon>
        <taxon>Insecta</taxon>
        <taxon>Pterygota</taxon>
        <taxon>Neoptera</taxon>
        <taxon>Endopterygota</taxon>
        <taxon>Hymenoptera</taxon>
        <taxon>Apocrita</taxon>
        <taxon>Aculeata</taxon>
        <taxon>Formicoidea</taxon>
        <taxon>Formicidae</taxon>
        <taxon>Myrmicinae</taxon>
        <taxon>Temnothorax</taxon>
    </lineage>
</organism>
<reference evidence="2 3" key="1">
    <citation type="journal article" date="2019" name="Philos. Trans. R. Soc. Lond., B, Biol. Sci.">
        <title>Ant behaviour and brain gene expression of defending hosts depend on the ecological success of the intruding social parasite.</title>
        <authorList>
            <person name="Kaur R."/>
            <person name="Stoldt M."/>
            <person name="Jongepier E."/>
            <person name="Feldmeyer B."/>
            <person name="Menzel F."/>
            <person name="Bornberg-Bauer E."/>
            <person name="Foitzik S."/>
        </authorList>
    </citation>
    <scope>NUCLEOTIDE SEQUENCE [LARGE SCALE GENOMIC DNA]</scope>
    <source>
        <tissue evidence="2">Whole body</tissue>
    </source>
</reference>
<comment type="caution">
    <text evidence="2">The sequence shown here is derived from an EMBL/GenBank/DDBJ whole genome shotgun (WGS) entry which is preliminary data.</text>
</comment>
<dbReference type="AlphaFoldDB" id="A0A4S2KJQ8"/>
<evidence type="ECO:0000313" key="3">
    <source>
        <dbReference type="Proteomes" id="UP000310200"/>
    </source>
</evidence>
<evidence type="ECO:0000313" key="2">
    <source>
        <dbReference type="EMBL" id="TGZ49833.1"/>
    </source>
</evidence>
<name>A0A4S2KJQ8_9HYME</name>
<protein>
    <submittedName>
        <fullName evidence="2">Uncharacterized protein</fullName>
    </submittedName>
</protein>
<proteinExistence type="predicted"/>
<feature type="compositionally biased region" description="Low complexity" evidence="1">
    <location>
        <begin position="11"/>
        <end position="24"/>
    </location>
</feature>
<gene>
    <name evidence="2" type="ORF">DBV15_06206</name>
</gene>
<accession>A0A4S2KJQ8</accession>
<sequence>MGTQKGRVDVQQQPPSLLQTPQLPGAAPARPERISTESRGILKAKIHDVNFASGERSRERKCRTQKYKNRTRVVAPHAACGMRPVRGAAHGTSRRSNPPSRASRERPVATLLSTSLRLLPPLSLHPASRLVRIVAYEVAALVGATPSGSASLFTLCNPSTMRPTVCPTVRPSASLSTICVPSHPSQPPRRGRCELVVSKSTILTFRGCSSSRPPSSLPPLWLKTFKLQPCSFHFSPAIAREYEQKREKGGKGFFYYRSSALSLPLPTLMLLLGSSALPRQTNERAGAAARAREEPSPAFAKEPECTSKLVSWGPCV</sequence>
<feature type="region of interest" description="Disordered" evidence="1">
    <location>
        <begin position="83"/>
        <end position="106"/>
    </location>
</feature>
<dbReference type="EMBL" id="QBLH01002097">
    <property type="protein sequence ID" value="TGZ49833.1"/>
    <property type="molecule type" value="Genomic_DNA"/>
</dbReference>
<dbReference type="Proteomes" id="UP000310200">
    <property type="component" value="Unassembled WGS sequence"/>
</dbReference>
<evidence type="ECO:0000256" key="1">
    <source>
        <dbReference type="SAM" id="MobiDB-lite"/>
    </source>
</evidence>
<keyword evidence="3" id="KW-1185">Reference proteome</keyword>